<accession>A0ABQ3XTC2</accession>
<dbReference type="PROSITE" id="PS00012">
    <property type="entry name" value="PHOSPHOPANTETHEINE"/>
    <property type="match status" value="1"/>
</dbReference>
<dbReference type="InterPro" id="IPR020845">
    <property type="entry name" value="AMP-binding_CS"/>
</dbReference>
<sequence length="1413" mass="149882">MTAIPTYEPGSMVWELLRAQASARPDAVAVRADGRDVTYADLVSRAGRLAHTLSGDAPVVTGVHLPRSVEFVVAMLAAMRTGCYVPLDPALPDARREQLIRHAGVTRVVTGDDSGPRNHGARELRPVRPDEVAYVLHTSGSTGVPKGVTVTHGALAEHLLAFGARVGITAGDRTLLFAQPTADVHVEQVLAPLVHGATLVLHPPGLPDVPRDFLRFLHEERVTVANVPAGYWRLLVGEPDPVRPAALRTLIVGSDVMPAEVARRWREGPLGSIQLFNAYGPTETVITASLCAVDATAVADGTSVPLGEPLDGRTMHVLGPDLRPADVGEVHLGGILAQGYLGDPRRTAAVFVPSPFAAGERLYRTGDQARVRPDGTVEFLGRVDRQVKIRGFRVELGAIESEAMRHPAVTDCVAVAVPDAGGERRITLLAVLSGPAGDLLAALREALPPAAVPHRLQPAEALPLTAAGKIDHAAAAALVEAAGAGADDTAGDGRTEPADPLEAALLAHWRAALNVPVGPDDDFIGAGGDSMTSLTLACQAPQLGVTIRPRDIFETGTVRALARRIREGRTTVPAPDHPVPENPAVLADAGLTPALHWLIDRLGGVPADWGQYVVLALADGADIGALQRSVATLAYRFPALRTAIRQSDGEWRTATVEPAEDHWTAVEIPAFTGTVLAGIRERATAWLDPATGRHLHATLLTGPGGERRLLLVAHHAAVDVVSWRLLMNDLDTTYHLVRSGWGAPEVAPAPAVADWVRELHGAVAAGAFDVEREHWSRAVAAVPADAPADGGLEGGTRTVTVAVPLGGVADPAEIVLAASLSAWQRWSGRDRCVVEMESPGRDATVGAAGYDVVGWLTAMYPVPVDLGGEPDKNLAALQSAIAAVPGDGSGYGVLRYLHPDPAVRDSLRLPGCPDVSANFRGRTTTERTALLAPDSTVQAGPARGAGLRRPCPVVVDGWVEDDTLTVALELDGRAVDEIAAAALQRDLEDALRTLLAPRTRELPLTPAQEGILFHAVQSADPESYVGQIVVAMTGELNRDAFTAAWRAASRANPSARTSFAWRRQMTPSQRIVPDAELPLRWVDGTSWTGAAERLAAELAAGERGTPFDLENGPLLRVTVAALADGRHLVVVTHHHLVFDGWSMNLLVGDLMAAYAELCAGRPARLAIRESAAELVARAPSRESDDFWNRHMAGARPTRLVDPARQRSGIHRETTLRLTGADWDRIRADGRDRRLAPAVYVHLAWASTLRVRLGQDDVTFGTVMSGRDARIPGIEAASGMLINTLPLRVRFDVPGDIAADLLALQERQGASLVEVRREAGIGSRDVLFDHLLDFGTSRTMVATPAAGVAGLHLRPLHGFERTNYGITITAVAGAELELSVNHDDGLLPVPEAADLLADFARAIRSVTSSEGDGQ</sequence>
<dbReference type="Pfam" id="PF00501">
    <property type="entry name" value="AMP-binding"/>
    <property type="match status" value="1"/>
</dbReference>
<dbReference type="Proteomes" id="UP000612282">
    <property type="component" value="Unassembled WGS sequence"/>
</dbReference>
<dbReference type="RefSeq" id="WP_203810045.1">
    <property type="nucleotide sequence ID" value="NZ_BAAAQE010000043.1"/>
</dbReference>
<dbReference type="Pfam" id="PF13193">
    <property type="entry name" value="AMP-binding_C"/>
    <property type="match status" value="1"/>
</dbReference>
<comment type="caution">
    <text evidence="5">The sequence shown here is derived from an EMBL/GenBank/DDBJ whole genome shotgun (WGS) entry which is preliminary data.</text>
</comment>
<keyword evidence="6" id="KW-1185">Reference proteome</keyword>
<dbReference type="Pfam" id="PF00668">
    <property type="entry name" value="Condensation"/>
    <property type="match status" value="2"/>
</dbReference>
<dbReference type="PROSITE" id="PS50075">
    <property type="entry name" value="CARRIER"/>
    <property type="match status" value="1"/>
</dbReference>
<dbReference type="PANTHER" id="PTHR45527:SF1">
    <property type="entry name" value="FATTY ACID SYNTHASE"/>
    <property type="match status" value="1"/>
</dbReference>
<dbReference type="InterPro" id="IPR006162">
    <property type="entry name" value="Ppantetheine_attach_site"/>
</dbReference>
<dbReference type="CDD" id="cd05930">
    <property type="entry name" value="A_NRPS"/>
    <property type="match status" value="1"/>
</dbReference>
<organism evidence="5 6">
    <name type="scientific">Actinoplanes couchii</name>
    <dbReference type="NCBI Taxonomy" id="403638"/>
    <lineage>
        <taxon>Bacteria</taxon>
        <taxon>Bacillati</taxon>
        <taxon>Actinomycetota</taxon>
        <taxon>Actinomycetes</taxon>
        <taxon>Micromonosporales</taxon>
        <taxon>Micromonosporaceae</taxon>
        <taxon>Actinoplanes</taxon>
    </lineage>
</organism>
<dbReference type="Gene3D" id="3.30.300.30">
    <property type="match status" value="1"/>
</dbReference>
<dbReference type="InterPro" id="IPR042099">
    <property type="entry name" value="ANL_N_sf"/>
</dbReference>
<feature type="domain" description="Carrier" evidence="4">
    <location>
        <begin position="496"/>
        <end position="569"/>
    </location>
</feature>
<dbReference type="PANTHER" id="PTHR45527">
    <property type="entry name" value="NONRIBOSOMAL PEPTIDE SYNTHETASE"/>
    <property type="match status" value="1"/>
</dbReference>
<dbReference type="InterPro" id="IPR023213">
    <property type="entry name" value="CAT-like_dom_sf"/>
</dbReference>
<evidence type="ECO:0000259" key="4">
    <source>
        <dbReference type="PROSITE" id="PS50075"/>
    </source>
</evidence>
<dbReference type="SUPFAM" id="SSF56801">
    <property type="entry name" value="Acetyl-CoA synthetase-like"/>
    <property type="match status" value="1"/>
</dbReference>
<dbReference type="Gene3D" id="1.10.1200.10">
    <property type="entry name" value="ACP-like"/>
    <property type="match status" value="1"/>
</dbReference>
<dbReference type="Gene3D" id="3.30.559.30">
    <property type="entry name" value="Nonribosomal peptide synthetase, condensation domain"/>
    <property type="match status" value="2"/>
</dbReference>
<dbReference type="Gene3D" id="3.30.559.10">
    <property type="entry name" value="Chloramphenicol acetyltransferase-like domain"/>
    <property type="match status" value="2"/>
</dbReference>
<keyword evidence="3" id="KW-0597">Phosphoprotein</keyword>
<dbReference type="InterPro" id="IPR001242">
    <property type="entry name" value="Condensation_dom"/>
</dbReference>
<evidence type="ECO:0000313" key="6">
    <source>
        <dbReference type="Proteomes" id="UP000612282"/>
    </source>
</evidence>
<reference evidence="5 6" key="1">
    <citation type="submission" date="2021-01" db="EMBL/GenBank/DDBJ databases">
        <title>Whole genome shotgun sequence of Actinoplanes couchii NBRC 106145.</title>
        <authorList>
            <person name="Komaki H."/>
            <person name="Tamura T."/>
        </authorList>
    </citation>
    <scope>NUCLEOTIDE SEQUENCE [LARGE SCALE GENOMIC DNA]</scope>
    <source>
        <strain evidence="5 6">NBRC 106145</strain>
    </source>
</reference>
<dbReference type="Pfam" id="PF00550">
    <property type="entry name" value="PP-binding"/>
    <property type="match status" value="1"/>
</dbReference>
<protein>
    <recommendedName>
        <fullName evidence="4">Carrier domain-containing protein</fullName>
    </recommendedName>
</protein>
<evidence type="ECO:0000313" key="5">
    <source>
        <dbReference type="EMBL" id="GID61764.1"/>
    </source>
</evidence>
<dbReference type="PROSITE" id="PS00455">
    <property type="entry name" value="AMP_BINDING"/>
    <property type="match status" value="1"/>
</dbReference>
<evidence type="ECO:0000256" key="1">
    <source>
        <dbReference type="ARBA" id="ARBA00001957"/>
    </source>
</evidence>
<evidence type="ECO:0000256" key="3">
    <source>
        <dbReference type="ARBA" id="ARBA00022553"/>
    </source>
</evidence>
<dbReference type="SUPFAM" id="SSF52777">
    <property type="entry name" value="CoA-dependent acyltransferases"/>
    <property type="match status" value="4"/>
</dbReference>
<comment type="cofactor">
    <cofactor evidence="1">
        <name>pantetheine 4'-phosphate</name>
        <dbReference type="ChEBI" id="CHEBI:47942"/>
    </cofactor>
</comment>
<dbReference type="InterPro" id="IPR036736">
    <property type="entry name" value="ACP-like_sf"/>
</dbReference>
<dbReference type="InterPro" id="IPR025110">
    <property type="entry name" value="AMP-bd_C"/>
</dbReference>
<dbReference type="Gene3D" id="3.40.50.12780">
    <property type="entry name" value="N-terminal domain of ligase-like"/>
    <property type="match status" value="1"/>
</dbReference>
<dbReference type="InterPro" id="IPR009081">
    <property type="entry name" value="PP-bd_ACP"/>
</dbReference>
<keyword evidence="2" id="KW-0596">Phosphopantetheine</keyword>
<dbReference type="SUPFAM" id="SSF47336">
    <property type="entry name" value="ACP-like"/>
    <property type="match status" value="1"/>
</dbReference>
<proteinExistence type="predicted"/>
<name>A0ABQ3XTC2_9ACTN</name>
<gene>
    <name evidence="5" type="ORF">Aco03nite_101680</name>
</gene>
<dbReference type="InterPro" id="IPR000873">
    <property type="entry name" value="AMP-dep_synth/lig_dom"/>
</dbReference>
<dbReference type="InterPro" id="IPR045851">
    <property type="entry name" value="AMP-bd_C_sf"/>
</dbReference>
<evidence type="ECO:0000256" key="2">
    <source>
        <dbReference type="ARBA" id="ARBA00022450"/>
    </source>
</evidence>
<dbReference type="EMBL" id="BOMG01000137">
    <property type="protein sequence ID" value="GID61764.1"/>
    <property type="molecule type" value="Genomic_DNA"/>
</dbReference>